<protein>
    <recommendedName>
        <fullName evidence="10">PSI-G</fullName>
    </recommendedName>
</protein>
<sequence>MASALCNKMSLRAPARVAAARPSRTTRLVTRAGLEPYLQVCSGTAIMLALGRFAFMPLHRRDLQRSATAAGPKTTGSTYFDSLQQEASFITSTNDPAGFTLIDTMAWGALGHALGFAILAATSSGVIPGVSGP</sequence>
<dbReference type="InterPro" id="IPR016370">
    <property type="entry name" value="PSI_PsaG/PsaK_pln"/>
</dbReference>
<comment type="similarity">
    <text evidence="3">Belongs to the PsaG/PsaK family.</text>
</comment>
<name>A0ABY8U6L0_TETOB</name>
<dbReference type="Pfam" id="PF01241">
    <property type="entry name" value="PSI_PSAK"/>
    <property type="match status" value="1"/>
</dbReference>
<evidence type="ECO:0000256" key="1">
    <source>
        <dbReference type="ARBA" id="ARBA00004141"/>
    </source>
</evidence>
<dbReference type="InterPro" id="IPR000549">
    <property type="entry name" value="PSI_PsaG/PsaK"/>
</dbReference>
<proteinExistence type="inferred from homology"/>
<keyword evidence="7 11" id="KW-0812">Transmembrane</keyword>
<dbReference type="PROSITE" id="PS01026">
    <property type="entry name" value="PHOTOSYSTEM_I_PSAGK"/>
    <property type="match status" value="1"/>
</dbReference>
<evidence type="ECO:0000256" key="9">
    <source>
        <dbReference type="ARBA" id="ARBA00023136"/>
    </source>
</evidence>
<dbReference type="Proteomes" id="UP001244341">
    <property type="component" value="Chromosome 8b"/>
</dbReference>
<evidence type="ECO:0000256" key="10">
    <source>
        <dbReference type="ARBA" id="ARBA00033434"/>
    </source>
</evidence>
<evidence type="ECO:0000256" key="3">
    <source>
        <dbReference type="ARBA" id="ARBA00006458"/>
    </source>
</evidence>
<dbReference type="InterPro" id="IPR023618">
    <property type="entry name" value="PSI_PsaG/PsaK_dom"/>
</dbReference>
<dbReference type="PANTHER" id="PTHR34195">
    <property type="entry name" value="PHOTOSYSTEM I REACTION CENTER SUBUNIT V, CHLOROPLASTIC-RELATED"/>
    <property type="match status" value="1"/>
</dbReference>
<comment type="subcellular location">
    <subcellularLocation>
        <location evidence="1">Membrane</location>
        <topology evidence="1">Multi-pass membrane protein</topology>
    </subcellularLocation>
    <subcellularLocation>
        <location evidence="2">Plastid</location>
        <location evidence="2">Chloroplast</location>
    </subcellularLocation>
</comment>
<keyword evidence="6" id="KW-0934">Plastid</keyword>
<evidence type="ECO:0000256" key="5">
    <source>
        <dbReference type="ARBA" id="ARBA00022531"/>
    </source>
</evidence>
<evidence type="ECO:0000256" key="7">
    <source>
        <dbReference type="ARBA" id="ARBA00022692"/>
    </source>
</evidence>
<dbReference type="EMBL" id="CP126215">
    <property type="protein sequence ID" value="WIA16902.1"/>
    <property type="molecule type" value="Genomic_DNA"/>
</dbReference>
<keyword evidence="4" id="KW-0150">Chloroplast</keyword>
<evidence type="ECO:0000256" key="6">
    <source>
        <dbReference type="ARBA" id="ARBA00022640"/>
    </source>
</evidence>
<keyword evidence="13" id="KW-1185">Reference proteome</keyword>
<dbReference type="PANTHER" id="PTHR34195:SF1">
    <property type="entry name" value="PHOTOSYSTEM I REACTION CENTER SUBUNIT V, CHLOROPLASTIC"/>
    <property type="match status" value="1"/>
</dbReference>
<evidence type="ECO:0000313" key="12">
    <source>
        <dbReference type="EMBL" id="WIA16902.1"/>
    </source>
</evidence>
<keyword evidence="5" id="KW-0602">Photosynthesis</keyword>
<dbReference type="Gene3D" id="1.10.286.40">
    <property type="entry name" value="Chlorophyll a-b binding protein like"/>
    <property type="match status" value="1"/>
</dbReference>
<gene>
    <name evidence="12" type="ORF">OEZ85_013829</name>
</gene>
<evidence type="ECO:0000313" key="13">
    <source>
        <dbReference type="Proteomes" id="UP001244341"/>
    </source>
</evidence>
<evidence type="ECO:0000256" key="11">
    <source>
        <dbReference type="SAM" id="Phobius"/>
    </source>
</evidence>
<keyword evidence="11" id="KW-1133">Transmembrane helix</keyword>
<keyword evidence="8" id="KW-0603">Photosystem I</keyword>
<accession>A0ABY8U6L0</accession>
<evidence type="ECO:0000256" key="8">
    <source>
        <dbReference type="ARBA" id="ARBA00022836"/>
    </source>
</evidence>
<evidence type="ECO:0000256" key="4">
    <source>
        <dbReference type="ARBA" id="ARBA00022528"/>
    </source>
</evidence>
<feature type="transmembrane region" description="Helical" evidence="11">
    <location>
        <begin position="37"/>
        <end position="55"/>
    </location>
</feature>
<reference evidence="12 13" key="1">
    <citation type="submission" date="2023-05" db="EMBL/GenBank/DDBJ databases">
        <title>A 100% complete, gapless, phased diploid assembly of the Scenedesmus obliquus UTEX 3031 genome.</title>
        <authorList>
            <person name="Biondi T.C."/>
            <person name="Hanschen E.R."/>
            <person name="Kwon T."/>
            <person name="Eng W."/>
            <person name="Kruse C.P.S."/>
            <person name="Koehler S.I."/>
            <person name="Kunde Y."/>
            <person name="Gleasner C.D."/>
            <person name="You Mak K.T."/>
            <person name="Polle J."/>
            <person name="Hovde B.T."/>
            <person name="Starkenburg S.R."/>
        </authorList>
    </citation>
    <scope>NUCLEOTIDE SEQUENCE [LARGE SCALE GENOMIC DNA]</scope>
    <source>
        <strain evidence="12 13">DOE0152z</strain>
    </source>
</reference>
<organism evidence="12 13">
    <name type="scientific">Tetradesmus obliquus</name>
    <name type="common">Green alga</name>
    <name type="synonym">Acutodesmus obliquus</name>
    <dbReference type="NCBI Taxonomy" id="3088"/>
    <lineage>
        <taxon>Eukaryota</taxon>
        <taxon>Viridiplantae</taxon>
        <taxon>Chlorophyta</taxon>
        <taxon>core chlorophytes</taxon>
        <taxon>Chlorophyceae</taxon>
        <taxon>CS clade</taxon>
        <taxon>Sphaeropleales</taxon>
        <taxon>Scenedesmaceae</taxon>
        <taxon>Tetradesmus</taxon>
    </lineage>
</organism>
<keyword evidence="9 11" id="KW-0472">Membrane</keyword>
<evidence type="ECO:0000256" key="2">
    <source>
        <dbReference type="ARBA" id="ARBA00004229"/>
    </source>
</evidence>